<gene>
    <name evidence="2" type="ORF">PDIGIT_LOCUS1593</name>
</gene>
<comment type="caution">
    <text evidence="2">The sequence shown here is derived from an EMBL/GenBank/DDBJ whole genome shotgun (WGS) entry which is preliminary data.</text>
</comment>
<evidence type="ECO:0000313" key="3">
    <source>
        <dbReference type="Proteomes" id="UP001152607"/>
    </source>
</evidence>
<feature type="compositionally biased region" description="Polar residues" evidence="1">
    <location>
        <begin position="43"/>
        <end position="58"/>
    </location>
</feature>
<reference evidence="2" key="1">
    <citation type="submission" date="2023-01" db="EMBL/GenBank/DDBJ databases">
        <authorList>
            <person name="Van Ghelder C."/>
            <person name="Rancurel C."/>
        </authorList>
    </citation>
    <scope>NUCLEOTIDE SEQUENCE</scope>
    <source>
        <strain evidence="2">CNCM I-4278</strain>
    </source>
</reference>
<sequence length="95" mass="10824">MLRSTTSTPPPTAHTYHHSSTIPLASSFSKPSLNRHDHDPCCQSITPSNRHSCINKQTQRTHHPVFPHHLRPSGQCPTLEKRKTTLEEKKKNKLQ</sequence>
<dbReference type="AlphaFoldDB" id="A0A9W4U6H2"/>
<protein>
    <submittedName>
        <fullName evidence="2">Uncharacterized protein</fullName>
    </submittedName>
</protein>
<feature type="compositionally biased region" description="Basic and acidic residues" evidence="1">
    <location>
        <begin position="79"/>
        <end position="95"/>
    </location>
</feature>
<keyword evidence="3" id="KW-1185">Reference proteome</keyword>
<feature type="region of interest" description="Disordered" evidence="1">
    <location>
        <begin position="1"/>
        <end position="95"/>
    </location>
</feature>
<name>A0A9W4U6H2_9PLEO</name>
<dbReference type="EMBL" id="CAOQHR010000001">
    <property type="protein sequence ID" value="CAI6267498.1"/>
    <property type="molecule type" value="Genomic_DNA"/>
</dbReference>
<organism evidence="2 3">
    <name type="scientific">Periconia digitata</name>
    <dbReference type="NCBI Taxonomy" id="1303443"/>
    <lineage>
        <taxon>Eukaryota</taxon>
        <taxon>Fungi</taxon>
        <taxon>Dikarya</taxon>
        <taxon>Ascomycota</taxon>
        <taxon>Pezizomycotina</taxon>
        <taxon>Dothideomycetes</taxon>
        <taxon>Pleosporomycetidae</taxon>
        <taxon>Pleosporales</taxon>
        <taxon>Massarineae</taxon>
        <taxon>Periconiaceae</taxon>
        <taxon>Periconia</taxon>
    </lineage>
</organism>
<proteinExistence type="predicted"/>
<dbReference type="Proteomes" id="UP001152607">
    <property type="component" value="Unassembled WGS sequence"/>
</dbReference>
<feature type="compositionally biased region" description="Polar residues" evidence="1">
    <location>
        <begin position="22"/>
        <end position="32"/>
    </location>
</feature>
<evidence type="ECO:0000256" key="1">
    <source>
        <dbReference type="SAM" id="MobiDB-lite"/>
    </source>
</evidence>
<accession>A0A9W4U6H2</accession>
<feature type="compositionally biased region" description="Basic residues" evidence="1">
    <location>
        <begin position="59"/>
        <end position="71"/>
    </location>
</feature>
<evidence type="ECO:0000313" key="2">
    <source>
        <dbReference type="EMBL" id="CAI6267498.1"/>
    </source>
</evidence>